<dbReference type="Gene3D" id="3.30.70.330">
    <property type="match status" value="1"/>
</dbReference>
<proteinExistence type="inferred from homology"/>
<feature type="compositionally biased region" description="Polar residues" evidence="3">
    <location>
        <begin position="30"/>
        <end position="49"/>
    </location>
</feature>
<dbReference type="STRING" id="48709.A0A1D2MGR6"/>
<dbReference type="OrthoDB" id="5390at2759"/>
<comment type="similarity">
    <text evidence="1">Belongs to the RRP7 family.</text>
</comment>
<comment type="caution">
    <text evidence="5">The sequence shown here is derived from an EMBL/GenBank/DDBJ whole genome shotgun (WGS) entry which is preliminary data.</text>
</comment>
<evidence type="ECO:0000313" key="5">
    <source>
        <dbReference type="EMBL" id="ODM92197.1"/>
    </source>
</evidence>
<dbReference type="InterPro" id="IPR012677">
    <property type="entry name" value="Nucleotide-bd_a/b_plait_sf"/>
</dbReference>
<feature type="compositionally biased region" description="Low complexity" evidence="3">
    <location>
        <begin position="394"/>
        <end position="407"/>
    </location>
</feature>
<evidence type="ECO:0000259" key="4">
    <source>
        <dbReference type="PROSITE" id="PS50802"/>
    </source>
</evidence>
<evidence type="ECO:0000256" key="2">
    <source>
        <dbReference type="SAM" id="Coils"/>
    </source>
</evidence>
<evidence type="ECO:0000256" key="1">
    <source>
        <dbReference type="ARBA" id="ARBA00006110"/>
    </source>
</evidence>
<dbReference type="Pfam" id="PF12923">
    <property type="entry name" value="RRP7"/>
    <property type="match status" value="1"/>
</dbReference>
<keyword evidence="6" id="KW-1185">Reference proteome</keyword>
<evidence type="ECO:0000256" key="3">
    <source>
        <dbReference type="SAM" id="MobiDB-lite"/>
    </source>
</evidence>
<feature type="compositionally biased region" description="Basic residues" evidence="3">
    <location>
        <begin position="1"/>
        <end position="10"/>
    </location>
</feature>
<dbReference type="PANTHER" id="PTHR13191">
    <property type="entry name" value="RIBOSOMAL RNA PROCESSING PROTEIN 7-RELATED"/>
    <property type="match status" value="1"/>
</dbReference>
<feature type="compositionally biased region" description="Low complexity" evidence="3">
    <location>
        <begin position="442"/>
        <end position="451"/>
    </location>
</feature>
<dbReference type="Pfam" id="PF02338">
    <property type="entry name" value="OTU"/>
    <property type="match status" value="1"/>
</dbReference>
<dbReference type="GO" id="GO:0000028">
    <property type="term" value="P:ribosomal small subunit assembly"/>
    <property type="evidence" value="ECO:0007669"/>
    <property type="project" value="TreeGrafter"/>
</dbReference>
<dbReference type="GO" id="GO:0003676">
    <property type="term" value="F:nucleic acid binding"/>
    <property type="evidence" value="ECO:0007669"/>
    <property type="project" value="InterPro"/>
</dbReference>
<reference evidence="5 6" key="1">
    <citation type="journal article" date="2016" name="Genome Biol. Evol.">
        <title>Gene Family Evolution Reflects Adaptation to Soil Environmental Stressors in the Genome of the Collembolan Orchesella cincta.</title>
        <authorList>
            <person name="Faddeeva-Vakhrusheva A."/>
            <person name="Derks M.F."/>
            <person name="Anvar S.Y."/>
            <person name="Agamennone V."/>
            <person name="Suring W."/>
            <person name="Smit S."/>
            <person name="van Straalen N.M."/>
            <person name="Roelofs D."/>
        </authorList>
    </citation>
    <scope>NUCLEOTIDE SEQUENCE [LARGE SCALE GENOMIC DNA]</scope>
    <source>
        <tissue evidence="5">Mixed pool</tissue>
    </source>
</reference>
<dbReference type="InterPro" id="IPR040446">
    <property type="entry name" value="RRP7"/>
</dbReference>
<gene>
    <name evidence="5" type="ORF">Ocin01_14480</name>
</gene>
<dbReference type="CDD" id="cd12951">
    <property type="entry name" value="RRP7_Rrp7A"/>
    <property type="match status" value="1"/>
</dbReference>
<accession>A0A1D2MGR6</accession>
<dbReference type="AlphaFoldDB" id="A0A1D2MGR6"/>
<organism evidence="5 6">
    <name type="scientific">Orchesella cincta</name>
    <name type="common">Springtail</name>
    <name type="synonym">Podura cincta</name>
    <dbReference type="NCBI Taxonomy" id="48709"/>
    <lineage>
        <taxon>Eukaryota</taxon>
        <taxon>Metazoa</taxon>
        <taxon>Ecdysozoa</taxon>
        <taxon>Arthropoda</taxon>
        <taxon>Hexapoda</taxon>
        <taxon>Collembola</taxon>
        <taxon>Entomobryomorpha</taxon>
        <taxon>Entomobryoidea</taxon>
        <taxon>Orchesellidae</taxon>
        <taxon>Orchesellinae</taxon>
        <taxon>Orchesella</taxon>
    </lineage>
</organism>
<evidence type="ECO:0000313" key="6">
    <source>
        <dbReference type="Proteomes" id="UP000094527"/>
    </source>
</evidence>
<dbReference type="SUPFAM" id="SSF54928">
    <property type="entry name" value="RNA-binding domain, RBD"/>
    <property type="match status" value="1"/>
</dbReference>
<dbReference type="Gene3D" id="6.10.250.1770">
    <property type="match status" value="1"/>
</dbReference>
<dbReference type="Proteomes" id="UP000094527">
    <property type="component" value="Unassembled WGS sequence"/>
</dbReference>
<dbReference type="InterPro" id="IPR003323">
    <property type="entry name" value="OTU_dom"/>
</dbReference>
<dbReference type="GO" id="GO:0034456">
    <property type="term" value="C:UTP-C complex"/>
    <property type="evidence" value="ECO:0007669"/>
    <property type="project" value="TreeGrafter"/>
</dbReference>
<feature type="region of interest" description="Disordered" evidence="3">
    <location>
        <begin position="1"/>
        <end position="156"/>
    </location>
</feature>
<sequence>MTILSKKKKGGNPPKNDDNNDQSAALPHGNNHQQQPRLPLEGSSSNPSALWNHGPMHGVGHNISSTREEKRSHQPHYNEGEHNQAGATRGKRHCNSATGFTRSKVSKVERDRSSPSSPNPDAVGLGGVLLNNNEPHSPIQHLVPATSSSDANTCNSEDEYESRQCSQLSEEEWNEKEKRFEKKMKKRGLLIKKMGEDGACLFRAVAEQVYGDQDMHATVRQLCMDYIQSNSDYFSQYVTEDFDQYVQRKRQNFVHGNHVEIQAMSEMYNRTIEVFNSRTDPINTFQGAHQTDNAPIRLSYHRGVHYNSLVDPSKATIGVGLGLPGYVPGLADKNLLKDAVRQSEDNLIEQAMLEDKLRASDWEATNEEIEEQVARESYLQWLKDNELRTRQTPSSSCTATSTSTSCAGIRSPRSRTHIASPFREEVSFKKSPSKLSPPPSLPGTSKSPSTTDDGGILAEVLAASQKDGTTFVDPFLDFRVPVFWFSSRLNRHIIKFKLNPESEAVHQLFIKKHTVPISDLAKEKPPGRTLLCHNVPPYFTDIHLREIFNVFGPVGKIYFHQHPTVSIPEKHNHIFQAEKDVIRGFKVAYIVYNQPQSINDIMEMNPDEVEPITLKNKPVSGLQSWIHQYNQKIVPTADLENSVRKFMETFDKEELKRKEMEKNGGEPDEDGWVTVTRTGKRSSGGAIRSEAMEERLRAKKRRQDKQLLNITPAQMKESKMKQLIELKKKFEEDKQRVALLKQQRKFKPF</sequence>
<feature type="compositionally biased region" description="Polar residues" evidence="3">
    <location>
        <begin position="145"/>
        <end position="155"/>
    </location>
</feature>
<feature type="region of interest" description="Disordered" evidence="3">
    <location>
        <begin position="657"/>
        <end position="708"/>
    </location>
</feature>
<dbReference type="GO" id="GO:0032545">
    <property type="term" value="C:CURI complex"/>
    <property type="evidence" value="ECO:0007669"/>
    <property type="project" value="TreeGrafter"/>
</dbReference>
<dbReference type="InterPro" id="IPR024326">
    <property type="entry name" value="RRP7_C"/>
</dbReference>
<dbReference type="PANTHER" id="PTHR13191:SF0">
    <property type="entry name" value="RIBOSOMAL RNA-PROCESSING PROTEIN 7 HOMOLOG A-RELATED"/>
    <property type="match status" value="1"/>
</dbReference>
<dbReference type="InterPro" id="IPR035979">
    <property type="entry name" value="RBD_domain_sf"/>
</dbReference>
<dbReference type="FunFam" id="3.90.70.80:FF:000018">
    <property type="entry name" value="OTU domain-containing protein 5-B"/>
    <property type="match status" value="1"/>
</dbReference>
<feature type="region of interest" description="Disordered" evidence="3">
    <location>
        <begin position="389"/>
        <end position="453"/>
    </location>
</feature>
<dbReference type="Gene3D" id="3.90.70.80">
    <property type="match status" value="1"/>
</dbReference>
<dbReference type="InterPro" id="IPR038765">
    <property type="entry name" value="Papain-like_cys_pep_sf"/>
</dbReference>
<feature type="coiled-coil region" evidence="2">
    <location>
        <begin position="713"/>
        <end position="743"/>
    </location>
</feature>
<dbReference type="CDD" id="cd22752">
    <property type="entry name" value="OTU_OTUD5-like"/>
    <property type="match status" value="1"/>
</dbReference>
<dbReference type="PROSITE" id="PS50802">
    <property type="entry name" value="OTU"/>
    <property type="match status" value="1"/>
</dbReference>
<dbReference type="GO" id="GO:0006364">
    <property type="term" value="P:rRNA processing"/>
    <property type="evidence" value="ECO:0007669"/>
    <property type="project" value="TreeGrafter"/>
</dbReference>
<name>A0A1D2MGR6_ORCCI</name>
<dbReference type="EMBL" id="LJIJ01001298">
    <property type="protein sequence ID" value="ODM92197.1"/>
    <property type="molecule type" value="Genomic_DNA"/>
</dbReference>
<feature type="domain" description="OTU" evidence="4">
    <location>
        <begin position="189"/>
        <end position="312"/>
    </location>
</feature>
<protein>
    <submittedName>
        <fullName evidence="5">OTU domain-containing protein 5-A</fullName>
    </submittedName>
</protein>
<dbReference type="SUPFAM" id="SSF54001">
    <property type="entry name" value="Cysteine proteinases"/>
    <property type="match status" value="1"/>
</dbReference>
<keyword evidence="2" id="KW-0175">Coiled coil</keyword>
<feature type="compositionally biased region" description="Basic and acidic residues" evidence="3">
    <location>
        <begin position="66"/>
        <end position="82"/>
    </location>
</feature>